<gene>
    <name evidence="1" type="ORF">acsn021_13990</name>
</gene>
<dbReference type="AlphaFoldDB" id="A0A6S6R3A4"/>
<dbReference type="KEGG" id="acel:acsn021_13990"/>
<evidence type="ECO:0000313" key="2">
    <source>
        <dbReference type="Proteomes" id="UP000515561"/>
    </source>
</evidence>
<keyword evidence="2" id="KW-1185">Reference proteome</keyword>
<dbReference type="RefSeq" id="WP_184092499.1">
    <property type="nucleotide sequence ID" value="NZ_AP023367.1"/>
</dbReference>
<organism evidence="1 2">
    <name type="scientific">Anaerocolumna cellulosilytica</name>
    <dbReference type="NCBI Taxonomy" id="433286"/>
    <lineage>
        <taxon>Bacteria</taxon>
        <taxon>Bacillati</taxon>
        <taxon>Bacillota</taxon>
        <taxon>Clostridia</taxon>
        <taxon>Lachnospirales</taxon>
        <taxon>Lachnospiraceae</taxon>
        <taxon>Anaerocolumna</taxon>
    </lineage>
</organism>
<dbReference type="PROSITE" id="PS51257">
    <property type="entry name" value="PROKAR_LIPOPROTEIN"/>
    <property type="match status" value="1"/>
</dbReference>
<reference evidence="1 2" key="1">
    <citation type="journal article" date="2016" name="Int. J. Syst. Evol. Microbiol.">
        <title>Descriptions of Anaerotaenia torta gen. nov., sp. nov. and Anaerocolumna cellulosilytica gen. nov., sp. nov. isolated from a methanogenic reactor of cattle waste.</title>
        <authorList>
            <person name="Uek A."/>
            <person name="Ohtaki Y."/>
            <person name="Kaku N."/>
            <person name="Ueki K."/>
        </authorList>
    </citation>
    <scope>NUCLEOTIDE SEQUENCE [LARGE SCALE GENOMIC DNA]</scope>
    <source>
        <strain evidence="1 2">SN021</strain>
    </source>
</reference>
<dbReference type="Proteomes" id="UP000515561">
    <property type="component" value="Chromosome"/>
</dbReference>
<evidence type="ECO:0000313" key="1">
    <source>
        <dbReference type="EMBL" id="BCJ93830.1"/>
    </source>
</evidence>
<protein>
    <submittedName>
        <fullName evidence="1">Uncharacterized protein</fullName>
    </submittedName>
</protein>
<proteinExistence type="predicted"/>
<dbReference type="EMBL" id="AP023367">
    <property type="protein sequence ID" value="BCJ93830.1"/>
    <property type="molecule type" value="Genomic_DNA"/>
</dbReference>
<sequence length="410" mass="48187">MNRRNCINTTTSIRKLTYIFIIISLLALTGCTSKEERQKAKDNEVLAKPIVQEYLELNYGGGKVDYLDCLKTPITDNGPIPLFYKNASPFVKASVRVNDKEFLVIANVETGKCYDNYNESLVLEDLKSYVVSSLSIDAPYEMEVHYYPKELIGEVDNSKYENFAEYGISSTDGLFKNDHYRIYVVCKYIDSDMEFGSVDTKHFFPETEVSEVYLALINFRNKDRYIKGDMVSVSNFRFNDYQHYYSLSDVVTAKKEKVLDYESQNYVYDDNVDYNYARYRLESMNGIEFVWNDSLFSVDLEVVPAEKEIQTKFYEYYTTNDEAVYLESTPRLENTDYIRKDIDNKIYCYFDKAMYDQEILITYNNDSYNKEDDWTVKETLSLKTDGYIYEHLYISDNKKTTMTLGFYKEK</sequence>
<accession>A0A6S6R3A4</accession>
<name>A0A6S6R3A4_9FIRM</name>